<dbReference type="OrthoDB" id="3240190at2759"/>
<gene>
    <name evidence="1" type="ORF">CERSUDRAFT_40861</name>
</gene>
<evidence type="ECO:0000313" key="2">
    <source>
        <dbReference type="Proteomes" id="UP000016930"/>
    </source>
</evidence>
<keyword evidence="2" id="KW-1185">Reference proteome</keyword>
<dbReference type="AlphaFoldDB" id="M2QXX8"/>
<proteinExistence type="predicted"/>
<feature type="non-terminal residue" evidence="1">
    <location>
        <position position="1"/>
    </location>
</feature>
<accession>M2QXX8</accession>
<reference evidence="1 2" key="1">
    <citation type="journal article" date="2012" name="Proc. Natl. Acad. Sci. U.S.A.">
        <title>Comparative genomics of Ceriporiopsis subvermispora and Phanerochaete chrysosporium provide insight into selective ligninolysis.</title>
        <authorList>
            <person name="Fernandez-Fueyo E."/>
            <person name="Ruiz-Duenas F.J."/>
            <person name="Ferreira P."/>
            <person name="Floudas D."/>
            <person name="Hibbett D.S."/>
            <person name="Canessa P."/>
            <person name="Larrondo L.F."/>
            <person name="James T.Y."/>
            <person name="Seelenfreund D."/>
            <person name="Lobos S."/>
            <person name="Polanco R."/>
            <person name="Tello M."/>
            <person name="Honda Y."/>
            <person name="Watanabe T."/>
            <person name="Watanabe T."/>
            <person name="Ryu J.S."/>
            <person name="Kubicek C.P."/>
            <person name="Schmoll M."/>
            <person name="Gaskell J."/>
            <person name="Hammel K.E."/>
            <person name="St John F.J."/>
            <person name="Vanden Wymelenberg A."/>
            <person name="Sabat G."/>
            <person name="Splinter BonDurant S."/>
            <person name="Syed K."/>
            <person name="Yadav J.S."/>
            <person name="Doddapaneni H."/>
            <person name="Subramanian V."/>
            <person name="Lavin J.L."/>
            <person name="Oguiza J.A."/>
            <person name="Perez G."/>
            <person name="Pisabarro A.G."/>
            <person name="Ramirez L."/>
            <person name="Santoyo F."/>
            <person name="Master E."/>
            <person name="Coutinho P.M."/>
            <person name="Henrissat B."/>
            <person name="Lombard V."/>
            <person name="Magnuson J.K."/>
            <person name="Kuees U."/>
            <person name="Hori C."/>
            <person name="Igarashi K."/>
            <person name="Samejima M."/>
            <person name="Held B.W."/>
            <person name="Barry K.W."/>
            <person name="LaButti K.M."/>
            <person name="Lapidus A."/>
            <person name="Lindquist E.A."/>
            <person name="Lucas S.M."/>
            <person name="Riley R."/>
            <person name="Salamov A.A."/>
            <person name="Hoffmeister D."/>
            <person name="Schwenk D."/>
            <person name="Hadar Y."/>
            <person name="Yarden O."/>
            <person name="de Vries R.P."/>
            <person name="Wiebenga A."/>
            <person name="Stenlid J."/>
            <person name="Eastwood D."/>
            <person name="Grigoriev I.V."/>
            <person name="Berka R.M."/>
            <person name="Blanchette R.A."/>
            <person name="Kersten P."/>
            <person name="Martinez A.T."/>
            <person name="Vicuna R."/>
            <person name="Cullen D."/>
        </authorList>
    </citation>
    <scope>NUCLEOTIDE SEQUENCE [LARGE SCALE GENOMIC DNA]</scope>
    <source>
        <strain evidence="1 2">B</strain>
    </source>
</reference>
<protein>
    <submittedName>
        <fullName evidence="1">Uncharacterized protein</fullName>
    </submittedName>
</protein>
<dbReference type="STRING" id="914234.M2QXX8"/>
<organism evidence="1 2">
    <name type="scientific">Ceriporiopsis subvermispora (strain B)</name>
    <name type="common">White-rot fungus</name>
    <name type="synonym">Gelatoporia subvermispora</name>
    <dbReference type="NCBI Taxonomy" id="914234"/>
    <lineage>
        <taxon>Eukaryota</taxon>
        <taxon>Fungi</taxon>
        <taxon>Dikarya</taxon>
        <taxon>Basidiomycota</taxon>
        <taxon>Agaricomycotina</taxon>
        <taxon>Agaricomycetes</taxon>
        <taxon>Polyporales</taxon>
        <taxon>Gelatoporiaceae</taxon>
        <taxon>Gelatoporia</taxon>
    </lineage>
</organism>
<dbReference type="EMBL" id="KB445842">
    <property type="protein sequence ID" value="EMD30797.1"/>
    <property type="molecule type" value="Genomic_DNA"/>
</dbReference>
<feature type="non-terminal residue" evidence="1">
    <location>
        <position position="88"/>
    </location>
</feature>
<dbReference type="HOGENOM" id="CLU_179724_0_0_1"/>
<sequence>RLHAQDPLASAQETYTCHYNKGKRNVSFQVGDKVLVNPHSLELVDVKGTRRKLVQRMIGLFIVQERINLLVYRLFILDTYPMHPVITI</sequence>
<name>M2QXX8_CERS8</name>
<evidence type="ECO:0000313" key="1">
    <source>
        <dbReference type="EMBL" id="EMD30797.1"/>
    </source>
</evidence>
<dbReference type="Proteomes" id="UP000016930">
    <property type="component" value="Unassembled WGS sequence"/>
</dbReference>